<protein>
    <submittedName>
        <fullName evidence="2">Uncharacterized protein</fullName>
    </submittedName>
</protein>
<name>A0A1H6E823_9ACTN</name>
<sequence>MTTWIVILLCLAVAGRELYLAFDRRLPQAQAEIVYLRDQVAELSRRLDDPPPQSGAEEPEPVPEAEGPPAAGPLTRGTAPQPPRPAPAKATAAAAVSAALIRRLERELGELTARLAALEHQVGVARDAEAARAASLDALEQTVGTLYREMIDRLEREDGAVRGLLFAEEAALEPVLTLAYERCVADSGLRVRAKEPAAGSPWWTGYLLSGGDPDEVAARLVAQARSLREPGDPAPLNALLTELAGLRGTGVVRIGAFTAVRIRGTLVCGILGEDPGGADPVELAARLDGHATTVRWDPARFPLTG</sequence>
<keyword evidence="3" id="KW-1185">Reference proteome</keyword>
<evidence type="ECO:0000256" key="1">
    <source>
        <dbReference type="SAM" id="MobiDB-lite"/>
    </source>
</evidence>
<dbReference type="AlphaFoldDB" id="A0A1H6E823"/>
<dbReference type="OrthoDB" id="3478996at2"/>
<feature type="region of interest" description="Disordered" evidence="1">
    <location>
        <begin position="45"/>
        <end position="90"/>
    </location>
</feature>
<evidence type="ECO:0000313" key="3">
    <source>
        <dbReference type="Proteomes" id="UP000236723"/>
    </source>
</evidence>
<feature type="compositionally biased region" description="Low complexity" evidence="1">
    <location>
        <begin position="64"/>
        <end position="73"/>
    </location>
</feature>
<evidence type="ECO:0000313" key="2">
    <source>
        <dbReference type="EMBL" id="SEG93096.1"/>
    </source>
</evidence>
<proteinExistence type="predicted"/>
<reference evidence="3" key="1">
    <citation type="submission" date="2016-10" db="EMBL/GenBank/DDBJ databases">
        <authorList>
            <person name="Varghese N."/>
            <person name="Submissions S."/>
        </authorList>
    </citation>
    <scope>NUCLEOTIDE SEQUENCE [LARGE SCALE GENOMIC DNA]</scope>
    <source>
        <strain evidence="3">DSM 43163</strain>
    </source>
</reference>
<accession>A0A1H6E823</accession>
<dbReference type="EMBL" id="FNVO01000037">
    <property type="protein sequence ID" value="SEG93096.1"/>
    <property type="molecule type" value="Genomic_DNA"/>
</dbReference>
<dbReference type="RefSeq" id="WP_160147235.1">
    <property type="nucleotide sequence ID" value="NZ_FNVO01000037.1"/>
</dbReference>
<organism evidence="2 3">
    <name type="scientific">Thermomonospora echinospora</name>
    <dbReference type="NCBI Taxonomy" id="1992"/>
    <lineage>
        <taxon>Bacteria</taxon>
        <taxon>Bacillati</taxon>
        <taxon>Actinomycetota</taxon>
        <taxon>Actinomycetes</taxon>
        <taxon>Streptosporangiales</taxon>
        <taxon>Thermomonosporaceae</taxon>
        <taxon>Thermomonospora</taxon>
    </lineage>
</organism>
<gene>
    <name evidence="2" type="ORF">SAMN04489712_13711</name>
</gene>
<dbReference type="Proteomes" id="UP000236723">
    <property type="component" value="Unassembled WGS sequence"/>
</dbReference>